<evidence type="ECO:0000313" key="2">
    <source>
        <dbReference type="Proteomes" id="UP000631114"/>
    </source>
</evidence>
<sequence>MFVVLRFSYYFISCLSQTTGHSLSRQPMVSRSGQSCLSQTTGHSLSRQPMVSRSGQTCELQSMGGRVVSIGRMFGDQAEVPENAYWIVVDEILEFHTSCLVLEERPLVTLMWDLLLHCLRLLLM</sequence>
<accession>A0A835I7A8</accession>
<dbReference type="Proteomes" id="UP000631114">
    <property type="component" value="Unassembled WGS sequence"/>
</dbReference>
<name>A0A835I7A8_9MAGN</name>
<comment type="caution">
    <text evidence="1">The sequence shown here is derived from an EMBL/GenBank/DDBJ whole genome shotgun (WGS) entry which is preliminary data.</text>
</comment>
<organism evidence="1 2">
    <name type="scientific">Coptis chinensis</name>
    <dbReference type="NCBI Taxonomy" id="261450"/>
    <lineage>
        <taxon>Eukaryota</taxon>
        <taxon>Viridiplantae</taxon>
        <taxon>Streptophyta</taxon>
        <taxon>Embryophyta</taxon>
        <taxon>Tracheophyta</taxon>
        <taxon>Spermatophyta</taxon>
        <taxon>Magnoliopsida</taxon>
        <taxon>Ranunculales</taxon>
        <taxon>Ranunculaceae</taxon>
        <taxon>Coptidoideae</taxon>
        <taxon>Coptis</taxon>
    </lineage>
</organism>
<keyword evidence="2" id="KW-1185">Reference proteome</keyword>
<dbReference type="AlphaFoldDB" id="A0A835I7A8"/>
<protein>
    <submittedName>
        <fullName evidence="1">Uncharacterized protein</fullName>
    </submittedName>
</protein>
<evidence type="ECO:0000313" key="1">
    <source>
        <dbReference type="EMBL" id="KAF9612081.1"/>
    </source>
</evidence>
<gene>
    <name evidence="1" type="ORF">IFM89_038000</name>
</gene>
<reference evidence="1 2" key="1">
    <citation type="submission" date="2020-10" db="EMBL/GenBank/DDBJ databases">
        <title>The Coptis chinensis genome and diversification of protoberbering-type alkaloids.</title>
        <authorList>
            <person name="Wang B."/>
            <person name="Shu S."/>
            <person name="Song C."/>
            <person name="Liu Y."/>
        </authorList>
    </citation>
    <scope>NUCLEOTIDE SEQUENCE [LARGE SCALE GENOMIC DNA]</scope>
    <source>
        <strain evidence="1">HL-2020</strain>
        <tissue evidence="1">Leaf</tissue>
    </source>
</reference>
<proteinExistence type="predicted"/>
<dbReference type="EMBL" id="JADFTS010000004">
    <property type="protein sequence ID" value="KAF9612081.1"/>
    <property type="molecule type" value="Genomic_DNA"/>
</dbReference>